<protein>
    <recommendedName>
        <fullName evidence="1">DUF7044 domain-containing protein</fullName>
    </recommendedName>
</protein>
<evidence type="ECO:0000313" key="2">
    <source>
        <dbReference type="EMBL" id="KMQ86277.1"/>
    </source>
</evidence>
<feature type="domain" description="DUF7044" evidence="1">
    <location>
        <begin position="13"/>
        <end position="80"/>
    </location>
</feature>
<dbReference type="PANTHER" id="PTHR22255">
    <property type="entry name" value="LP06548P"/>
    <property type="match status" value="1"/>
</dbReference>
<dbReference type="AlphaFoldDB" id="A0A0J7K7B0"/>
<dbReference type="STRING" id="67767.A0A0J7K7B0"/>
<evidence type="ECO:0000259" key="1">
    <source>
        <dbReference type="Pfam" id="PF23071"/>
    </source>
</evidence>
<keyword evidence="3" id="KW-1185">Reference proteome</keyword>
<evidence type="ECO:0000313" key="3">
    <source>
        <dbReference type="Proteomes" id="UP000036403"/>
    </source>
</evidence>
<dbReference type="GO" id="GO:0061909">
    <property type="term" value="P:autophagosome-lysosome fusion"/>
    <property type="evidence" value="ECO:0007669"/>
    <property type="project" value="TreeGrafter"/>
</dbReference>
<reference evidence="2 3" key="1">
    <citation type="submission" date="2015-04" db="EMBL/GenBank/DDBJ databases">
        <title>Lasius niger genome sequencing.</title>
        <authorList>
            <person name="Konorov E.A."/>
            <person name="Nikitin M.A."/>
            <person name="Kirill M.V."/>
            <person name="Chang P."/>
        </authorList>
    </citation>
    <scope>NUCLEOTIDE SEQUENCE [LARGE SCALE GENOMIC DNA]</scope>
    <source>
        <tissue evidence="2">Whole</tissue>
    </source>
</reference>
<sequence>MFFNLDLLLAISECSFPARWEGKWFQSGVRQSIEILKNELSTKGRCLHNEGDKFLLVDQKSCYRCVVIHEKHPNVLQYKE</sequence>
<feature type="non-terminal residue" evidence="2">
    <location>
        <position position="80"/>
    </location>
</feature>
<organism evidence="2 3">
    <name type="scientific">Lasius niger</name>
    <name type="common">Black garden ant</name>
    <dbReference type="NCBI Taxonomy" id="67767"/>
    <lineage>
        <taxon>Eukaryota</taxon>
        <taxon>Metazoa</taxon>
        <taxon>Ecdysozoa</taxon>
        <taxon>Arthropoda</taxon>
        <taxon>Hexapoda</taxon>
        <taxon>Insecta</taxon>
        <taxon>Pterygota</taxon>
        <taxon>Neoptera</taxon>
        <taxon>Endopterygota</taxon>
        <taxon>Hymenoptera</taxon>
        <taxon>Apocrita</taxon>
        <taxon>Aculeata</taxon>
        <taxon>Formicoidea</taxon>
        <taxon>Formicidae</taxon>
        <taxon>Formicinae</taxon>
        <taxon>Lasius</taxon>
        <taxon>Lasius</taxon>
    </lineage>
</organism>
<dbReference type="InterPro" id="IPR055472">
    <property type="entry name" value="DUF7044"/>
</dbReference>
<dbReference type="PaxDb" id="67767-A0A0J7K7B0"/>
<dbReference type="PANTHER" id="PTHR22255:SF9">
    <property type="entry name" value="LP06548P"/>
    <property type="match status" value="1"/>
</dbReference>
<gene>
    <name evidence="2" type="ORF">RF55_14769</name>
</gene>
<dbReference type="EMBL" id="LBMM01012334">
    <property type="protein sequence ID" value="KMQ86277.1"/>
    <property type="molecule type" value="Genomic_DNA"/>
</dbReference>
<dbReference type="OrthoDB" id="9979716at2759"/>
<name>A0A0J7K7B0_LASNI</name>
<dbReference type="Proteomes" id="UP000036403">
    <property type="component" value="Unassembled WGS sequence"/>
</dbReference>
<accession>A0A0J7K7B0</accession>
<proteinExistence type="predicted"/>
<dbReference type="Pfam" id="PF23071">
    <property type="entry name" value="DUF7044"/>
    <property type="match status" value="1"/>
</dbReference>
<comment type="caution">
    <text evidence="2">The sequence shown here is derived from an EMBL/GenBank/DDBJ whole genome shotgun (WGS) entry which is preliminary data.</text>
</comment>